<feature type="region of interest" description="Disordered" evidence="1">
    <location>
        <begin position="1"/>
        <end position="52"/>
    </location>
</feature>
<dbReference type="OrthoDB" id="1911931at2759"/>
<feature type="compositionally biased region" description="Basic and acidic residues" evidence="1">
    <location>
        <begin position="407"/>
        <end position="416"/>
    </location>
</feature>
<dbReference type="PANTHER" id="PTHR34466:SF1">
    <property type="entry name" value="OS06G0609800 PROTEIN"/>
    <property type="match status" value="1"/>
</dbReference>
<reference evidence="2 3" key="1">
    <citation type="journal article" date="2018" name="Mol. Plant">
        <title>The genome of Artemisia annua provides insight into the evolution of Asteraceae family and artemisinin biosynthesis.</title>
        <authorList>
            <person name="Shen Q."/>
            <person name="Zhang L."/>
            <person name="Liao Z."/>
            <person name="Wang S."/>
            <person name="Yan T."/>
            <person name="Shi P."/>
            <person name="Liu M."/>
            <person name="Fu X."/>
            <person name="Pan Q."/>
            <person name="Wang Y."/>
            <person name="Lv Z."/>
            <person name="Lu X."/>
            <person name="Zhang F."/>
            <person name="Jiang W."/>
            <person name="Ma Y."/>
            <person name="Chen M."/>
            <person name="Hao X."/>
            <person name="Li L."/>
            <person name="Tang Y."/>
            <person name="Lv G."/>
            <person name="Zhou Y."/>
            <person name="Sun X."/>
            <person name="Brodelius P.E."/>
            <person name="Rose J.K.C."/>
            <person name="Tang K."/>
        </authorList>
    </citation>
    <scope>NUCLEOTIDE SEQUENCE [LARGE SCALE GENOMIC DNA]</scope>
    <source>
        <strain evidence="3">cv. Huhao1</strain>
        <tissue evidence="2">Leaf</tissue>
    </source>
</reference>
<keyword evidence="3" id="KW-1185">Reference proteome</keyword>
<protein>
    <submittedName>
        <fullName evidence="2">Uncharacterized protein</fullName>
    </submittedName>
</protein>
<dbReference type="PANTHER" id="PTHR34466">
    <property type="entry name" value="OS11G0129800 PROTEIN"/>
    <property type="match status" value="1"/>
</dbReference>
<feature type="compositionally biased region" description="Polar residues" evidence="1">
    <location>
        <begin position="226"/>
        <end position="250"/>
    </location>
</feature>
<evidence type="ECO:0000313" key="3">
    <source>
        <dbReference type="Proteomes" id="UP000245207"/>
    </source>
</evidence>
<accession>A0A2U1LMH6</accession>
<organism evidence="2 3">
    <name type="scientific">Artemisia annua</name>
    <name type="common">Sweet wormwood</name>
    <dbReference type="NCBI Taxonomy" id="35608"/>
    <lineage>
        <taxon>Eukaryota</taxon>
        <taxon>Viridiplantae</taxon>
        <taxon>Streptophyta</taxon>
        <taxon>Embryophyta</taxon>
        <taxon>Tracheophyta</taxon>
        <taxon>Spermatophyta</taxon>
        <taxon>Magnoliopsida</taxon>
        <taxon>eudicotyledons</taxon>
        <taxon>Gunneridae</taxon>
        <taxon>Pentapetalae</taxon>
        <taxon>asterids</taxon>
        <taxon>campanulids</taxon>
        <taxon>Asterales</taxon>
        <taxon>Asteraceae</taxon>
        <taxon>Asteroideae</taxon>
        <taxon>Anthemideae</taxon>
        <taxon>Artemisiinae</taxon>
        <taxon>Artemisia</taxon>
    </lineage>
</organism>
<feature type="region of interest" description="Disordered" evidence="1">
    <location>
        <begin position="355"/>
        <end position="416"/>
    </location>
</feature>
<comment type="caution">
    <text evidence="2">The sequence shown here is derived from an EMBL/GenBank/DDBJ whole genome shotgun (WGS) entry which is preliminary data.</text>
</comment>
<dbReference type="Proteomes" id="UP000245207">
    <property type="component" value="Unassembled WGS sequence"/>
</dbReference>
<evidence type="ECO:0000256" key="1">
    <source>
        <dbReference type="SAM" id="MobiDB-lite"/>
    </source>
</evidence>
<evidence type="ECO:0000313" key="2">
    <source>
        <dbReference type="EMBL" id="PWA50208.1"/>
    </source>
</evidence>
<sequence>MATSAFKSTTKRSPITTSDDSPPSSSSAKSHRRSRSLSRFSRPVMTSSADVDVVVPTPRRKFVNTVRGSGGGEFSEISLDDLAIEFFSSNDNNSYDEEDDGSGSVSRIGRISRPVSRARSVSRGPGGGGGERGRSVSRRNEDKVKVVTNEGVGEGGGLSRRGRSVSRRNDAKSSVNGNNSSSYNGNGGGNSRVVGNGDVRRRRSVSVARHQISDSESDIDLSLSSTTQPKSRSINNASSRVASFQRPTASSHRRITRSMSQAPPLRSHDGYSSQSSALTDDDLRDARYGRNEIEKTIRAVYAQKKMDHPTGDDTDSGIYEAMRKELRSAVNEIRIELEQTMERKPSALSVHDRLYSNKSDNTSRKNFTPKLKQPEPRGQDGYKIVREVLPEPKRNASAQRVSYPRKRSNDRNRVSKRLNEEAEKYFEDFISNIEDTDFSSFDGERSDTSSSLVGPTKQNGSPAGCNSVPVEMEGINLPWLKWDGNDGVPPVTQNTMPPPATPKSKLWDPSQDLKLIQEQVNGSSSGYGSWDPKITTANSTNARGSKFKETKVARFDMDKYLELEKTEELLFDSWRDRSMISYGGLLLCGLVTTPLTYHSHF</sequence>
<gene>
    <name evidence="2" type="ORF">CTI12_AA427050</name>
</gene>
<feature type="compositionally biased region" description="Basic and acidic residues" evidence="1">
    <location>
        <begin position="131"/>
        <end position="145"/>
    </location>
</feature>
<feature type="region of interest" description="Disordered" evidence="1">
    <location>
        <begin position="437"/>
        <end position="469"/>
    </location>
</feature>
<feature type="compositionally biased region" description="Basic and acidic residues" evidence="1">
    <location>
        <begin position="372"/>
        <end position="394"/>
    </location>
</feature>
<feature type="compositionally biased region" description="Low complexity" evidence="1">
    <location>
        <begin position="12"/>
        <end position="28"/>
    </location>
</feature>
<feature type="compositionally biased region" description="Low complexity" evidence="1">
    <location>
        <begin position="102"/>
        <end position="123"/>
    </location>
</feature>
<feature type="compositionally biased region" description="Low complexity" evidence="1">
    <location>
        <begin position="173"/>
        <end position="184"/>
    </location>
</feature>
<name>A0A2U1LMH6_ARTAN</name>
<dbReference type="AlphaFoldDB" id="A0A2U1LMH6"/>
<proteinExistence type="predicted"/>
<dbReference type="EMBL" id="PKPP01008628">
    <property type="protein sequence ID" value="PWA50208.1"/>
    <property type="molecule type" value="Genomic_DNA"/>
</dbReference>
<dbReference type="STRING" id="35608.A0A2U1LMH6"/>
<feature type="compositionally biased region" description="Polar residues" evidence="1">
    <location>
        <begin position="356"/>
        <end position="366"/>
    </location>
</feature>
<feature type="compositionally biased region" description="Polar residues" evidence="1">
    <location>
        <begin position="448"/>
        <end position="461"/>
    </location>
</feature>
<feature type="region of interest" description="Disordered" evidence="1">
    <location>
        <begin position="89"/>
        <end position="286"/>
    </location>
</feature>